<dbReference type="Gene3D" id="3.30.930.10">
    <property type="entry name" value="Bira Bifunctional Protein, Domain 2"/>
    <property type="match status" value="1"/>
</dbReference>
<dbReference type="GO" id="GO:0140096">
    <property type="term" value="F:catalytic activity, acting on a protein"/>
    <property type="evidence" value="ECO:0007669"/>
    <property type="project" value="UniProtKB-ARBA"/>
</dbReference>
<keyword evidence="3" id="KW-1185">Reference proteome</keyword>
<proteinExistence type="predicted"/>
<comment type="caution">
    <text evidence="2">The sequence shown here is derived from an EMBL/GenBank/DDBJ whole genome shotgun (WGS) entry which is preliminary data.</text>
</comment>
<dbReference type="Pfam" id="PF21948">
    <property type="entry name" value="LplA-B_cat"/>
    <property type="match status" value="1"/>
</dbReference>
<dbReference type="STRING" id="44009.RV01_GL001886"/>
<evidence type="ECO:0000313" key="2">
    <source>
        <dbReference type="EMBL" id="EOT44069.1"/>
    </source>
</evidence>
<dbReference type="GO" id="GO:0016740">
    <property type="term" value="F:transferase activity"/>
    <property type="evidence" value="ECO:0007669"/>
    <property type="project" value="UniProtKB-ARBA"/>
</dbReference>
<dbReference type="SUPFAM" id="SSF55681">
    <property type="entry name" value="Class II aaRS and biotin synthetases"/>
    <property type="match status" value="1"/>
</dbReference>
<dbReference type="eggNOG" id="COG0095">
    <property type="taxonomic scope" value="Bacteria"/>
</dbReference>
<dbReference type="InterPro" id="IPR050664">
    <property type="entry name" value="Octanoyltrans_LipM/LipL"/>
</dbReference>
<dbReference type="PANTHER" id="PTHR43679:SF2">
    <property type="entry name" value="OCTANOYL-[GCVH]:PROTEIN N-OCTANOYLTRANSFERASE"/>
    <property type="match status" value="1"/>
</dbReference>
<evidence type="ECO:0000259" key="1">
    <source>
        <dbReference type="PROSITE" id="PS51733"/>
    </source>
</evidence>
<dbReference type="InterPro" id="IPR004143">
    <property type="entry name" value="BPL_LPL_catalytic"/>
</dbReference>
<gene>
    <name evidence="2" type="ORF">OMK_00212</name>
</gene>
<dbReference type="PANTHER" id="PTHR43679">
    <property type="entry name" value="OCTANOYLTRANSFERASE LIPM-RELATED"/>
    <property type="match status" value="1"/>
</dbReference>
<evidence type="ECO:0000313" key="3">
    <source>
        <dbReference type="Proteomes" id="UP000014127"/>
    </source>
</evidence>
<dbReference type="GO" id="GO:0009249">
    <property type="term" value="P:protein lipoylation"/>
    <property type="evidence" value="ECO:0007669"/>
    <property type="project" value="UniProtKB-ARBA"/>
</dbReference>
<dbReference type="RefSeq" id="WP_016171442.1">
    <property type="nucleotide sequence ID" value="NZ_ASWK01000001.1"/>
</dbReference>
<dbReference type="PROSITE" id="PS51733">
    <property type="entry name" value="BPL_LPL_CATALYTIC"/>
    <property type="match status" value="1"/>
</dbReference>
<dbReference type="CDD" id="cd16443">
    <property type="entry name" value="LplA"/>
    <property type="match status" value="1"/>
</dbReference>
<dbReference type="InterPro" id="IPR045864">
    <property type="entry name" value="aa-tRNA-synth_II/BPL/LPL"/>
</dbReference>
<sequence>MNLSLDQPIYPNQQALLPFALTDVLIESVSQNKQPLLHFWQLENTMILGMKDTRVANLKQGVAHLQTAGYPPVIRSAGGLGVISDPDVLNISLFIPQGSHTTSSAYEEMYRLTQMAFPELAIVTGEVFDSYCPGTYDLSCNGKKIAGIAQRKIKAGIAIMMYLSVSGAQQNRGQIVRDFYLTSLKEHFGQDGYPPVNPASMTTVSDVLAEKITIAQTKERFLTAFSKLKKSNVSQMDSSDWLMATENRTLYEEKLNRMITRNQILETL</sequence>
<name>S0KGV3_9ENTE</name>
<dbReference type="OrthoDB" id="2080934at2"/>
<dbReference type="PATRIC" id="fig|1139219.3.peg.210"/>
<feature type="domain" description="BPL/LPL catalytic" evidence="1">
    <location>
        <begin position="31"/>
        <end position="233"/>
    </location>
</feature>
<reference evidence="2 3" key="1">
    <citation type="submission" date="2013-03" db="EMBL/GenBank/DDBJ databases">
        <title>The Genome Sequence of Enterococcus dispar ATCC_51266 (Illumina only assembly).</title>
        <authorList>
            <consortium name="The Broad Institute Genomics Platform"/>
            <consortium name="The Broad Institute Genome Sequencing Center for Infectious Disease"/>
            <person name="Earl A."/>
            <person name="Russ C."/>
            <person name="Gilmore M."/>
            <person name="Surin D."/>
            <person name="Walker B."/>
            <person name="Young S."/>
            <person name="Zeng Q."/>
            <person name="Gargeya S."/>
            <person name="Fitzgerald M."/>
            <person name="Haas B."/>
            <person name="Abouelleil A."/>
            <person name="Allen A.W."/>
            <person name="Alvarado L."/>
            <person name="Arachchi H.M."/>
            <person name="Berlin A.M."/>
            <person name="Chapman S.B."/>
            <person name="Gainer-Dewar J."/>
            <person name="Goldberg J."/>
            <person name="Griggs A."/>
            <person name="Gujja S."/>
            <person name="Hansen M."/>
            <person name="Howarth C."/>
            <person name="Imamovic A."/>
            <person name="Ireland A."/>
            <person name="Larimer J."/>
            <person name="McCowan C."/>
            <person name="Murphy C."/>
            <person name="Pearson M."/>
            <person name="Poon T.W."/>
            <person name="Priest M."/>
            <person name="Roberts A."/>
            <person name="Saif S."/>
            <person name="Shea T."/>
            <person name="Sisk P."/>
            <person name="Sykes S."/>
            <person name="Wortman J."/>
            <person name="Nusbaum C."/>
            <person name="Birren B."/>
        </authorList>
    </citation>
    <scope>NUCLEOTIDE SEQUENCE [LARGE SCALE GENOMIC DNA]</scope>
    <source>
        <strain evidence="2 3">ATCC 51266</strain>
    </source>
</reference>
<dbReference type="Proteomes" id="UP000014127">
    <property type="component" value="Unassembled WGS sequence"/>
</dbReference>
<dbReference type="AlphaFoldDB" id="S0KGV3"/>
<dbReference type="HOGENOM" id="CLU_067270_2_0_9"/>
<organism evidence="2 3">
    <name type="scientific">Enterococcus dispar ATCC 51266</name>
    <dbReference type="NCBI Taxonomy" id="1139219"/>
    <lineage>
        <taxon>Bacteria</taxon>
        <taxon>Bacillati</taxon>
        <taxon>Bacillota</taxon>
        <taxon>Bacilli</taxon>
        <taxon>Lactobacillales</taxon>
        <taxon>Enterococcaceae</taxon>
        <taxon>Enterococcus</taxon>
    </lineage>
</organism>
<protein>
    <recommendedName>
        <fullName evidence="1">BPL/LPL catalytic domain-containing protein</fullName>
    </recommendedName>
</protein>
<accession>S0KGV3</accession>
<dbReference type="EMBL" id="AHYR01000001">
    <property type="protein sequence ID" value="EOT44069.1"/>
    <property type="molecule type" value="Genomic_DNA"/>
</dbReference>